<proteinExistence type="predicted"/>
<comment type="caution">
    <text evidence="2">The sequence shown here is derived from an EMBL/GenBank/DDBJ whole genome shotgun (WGS) entry which is preliminary data.</text>
</comment>
<evidence type="ECO:0000313" key="2">
    <source>
        <dbReference type="EMBL" id="RIB21706.1"/>
    </source>
</evidence>
<dbReference type="EMBL" id="QKWP01000346">
    <property type="protein sequence ID" value="RIB21706.1"/>
    <property type="molecule type" value="Genomic_DNA"/>
</dbReference>
<keyword evidence="3" id="KW-1185">Reference proteome</keyword>
<evidence type="ECO:0000256" key="1">
    <source>
        <dbReference type="SAM" id="MobiDB-lite"/>
    </source>
</evidence>
<name>A0A397VRE3_9GLOM</name>
<dbReference type="Proteomes" id="UP000266673">
    <property type="component" value="Unassembled WGS sequence"/>
</dbReference>
<gene>
    <name evidence="2" type="ORF">C2G38_2034187</name>
</gene>
<dbReference type="OrthoDB" id="2472507at2759"/>
<feature type="compositionally biased region" description="Basic residues" evidence="1">
    <location>
        <begin position="1"/>
        <end position="13"/>
    </location>
</feature>
<accession>A0A397VRE3</accession>
<dbReference type="AlphaFoldDB" id="A0A397VRE3"/>
<organism evidence="2 3">
    <name type="scientific">Gigaspora rosea</name>
    <dbReference type="NCBI Taxonomy" id="44941"/>
    <lineage>
        <taxon>Eukaryota</taxon>
        <taxon>Fungi</taxon>
        <taxon>Fungi incertae sedis</taxon>
        <taxon>Mucoromycota</taxon>
        <taxon>Glomeromycotina</taxon>
        <taxon>Glomeromycetes</taxon>
        <taxon>Diversisporales</taxon>
        <taxon>Gigasporaceae</taxon>
        <taxon>Gigaspora</taxon>
    </lineage>
</organism>
<evidence type="ECO:0000313" key="3">
    <source>
        <dbReference type="Proteomes" id="UP000266673"/>
    </source>
</evidence>
<protein>
    <submittedName>
        <fullName evidence="2">Uncharacterized protein</fullName>
    </submittedName>
</protein>
<sequence length="246" mass="28242">MPPVSKKKLKARKAGQASANARKAGHEKGIQDINNMLIQMDDNELQLVYQSIIQQTYDKKLNRTTLRQKLIDRVKQLPDDQLKSALHLFNTMRYSKGPNEGNLLSPFLQNKALSFISSSLYKAGQDSDSLVQKIRHLKNRSMCTPNADFVTCTITRLRNIAEDHYLFFREELLESLDLLNDDQLFKLTSDLECGVQKALELYQKWLDCRLHLPLSICRLGGKYGWEFARSFAHVILGIPWFSVPSL</sequence>
<reference evidence="2 3" key="1">
    <citation type="submission" date="2018-06" db="EMBL/GenBank/DDBJ databases">
        <title>Comparative genomics reveals the genomic features of Rhizophagus irregularis, R. cerebriforme, R. diaphanum and Gigaspora rosea, and their symbiotic lifestyle signature.</title>
        <authorList>
            <person name="Morin E."/>
            <person name="San Clemente H."/>
            <person name="Chen E.C.H."/>
            <person name="De La Providencia I."/>
            <person name="Hainaut M."/>
            <person name="Kuo A."/>
            <person name="Kohler A."/>
            <person name="Murat C."/>
            <person name="Tang N."/>
            <person name="Roy S."/>
            <person name="Loubradou J."/>
            <person name="Henrissat B."/>
            <person name="Grigoriev I.V."/>
            <person name="Corradi N."/>
            <person name="Roux C."/>
            <person name="Martin F.M."/>
        </authorList>
    </citation>
    <scope>NUCLEOTIDE SEQUENCE [LARGE SCALE GENOMIC DNA]</scope>
    <source>
        <strain evidence="2 3">DAOM 194757</strain>
    </source>
</reference>
<feature type="region of interest" description="Disordered" evidence="1">
    <location>
        <begin position="1"/>
        <end position="26"/>
    </location>
</feature>